<evidence type="ECO:0000259" key="7">
    <source>
        <dbReference type="Pfam" id="PF00135"/>
    </source>
</evidence>
<dbReference type="FunFam" id="3.40.50.1820:FF:000092">
    <property type="entry name" value="Carboxylic ester hydrolase"/>
    <property type="match status" value="1"/>
</dbReference>
<dbReference type="Gene3D" id="3.40.50.1820">
    <property type="entry name" value="alpha/beta hydrolase"/>
    <property type="match status" value="1"/>
</dbReference>
<evidence type="ECO:0000256" key="2">
    <source>
        <dbReference type="ARBA" id="ARBA00022487"/>
    </source>
</evidence>
<keyword evidence="4" id="KW-1015">Disulfide bond</keyword>
<protein>
    <recommendedName>
        <fullName evidence="6">Carboxylic ester hydrolase</fullName>
        <ecNumber evidence="6">3.1.1.-</ecNumber>
    </recommendedName>
</protein>
<dbReference type="AlphaFoldDB" id="A0A1U9X1W7"/>
<name>A0A1U9X1W7_PIERA</name>
<evidence type="ECO:0000256" key="4">
    <source>
        <dbReference type="ARBA" id="ARBA00023157"/>
    </source>
</evidence>
<organism evidence="8">
    <name type="scientific">Pieris rapae</name>
    <name type="common">Small white butterfly</name>
    <name type="synonym">Artogeia rapae</name>
    <dbReference type="NCBI Taxonomy" id="64459"/>
    <lineage>
        <taxon>Eukaryota</taxon>
        <taxon>Metazoa</taxon>
        <taxon>Ecdysozoa</taxon>
        <taxon>Arthropoda</taxon>
        <taxon>Hexapoda</taxon>
        <taxon>Insecta</taxon>
        <taxon>Pterygota</taxon>
        <taxon>Neoptera</taxon>
        <taxon>Endopterygota</taxon>
        <taxon>Lepidoptera</taxon>
        <taxon>Glossata</taxon>
        <taxon>Ditrysia</taxon>
        <taxon>Papilionoidea</taxon>
        <taxon>Pieridae</taxon>
        <taxon>Pierinae</taxon>
        <taxon>Pieris</taxon>
    </lineage>
</organism>
<dbReference type="InterPro" id="IPR002018">
    <property type="entry name" value="CarbesteraseB"/>
</dbReference>
<keyword evidence="2" id="KW-0719">Serine esterase</keyword>
<dbReference type="InterPro" id="IPR029058">
    <property type="entry name" value="AB_hydrolase_fold"/>
</dbReference>
<keyword evidence="5" id="KW-0325">Glycoprotein</keyword>
<keyword evidence="3 6" id="KW-0378">Hydrolase</keyword>
<feature type="domain" description="Carboxylesterase type B" evidence="7">
    <location>
        <begin position="4"/>
        <end position="521"/>
    </location>
</feature>
<dbReference type="SUPFAM" id="SSF53474">
    <property type="entry name" value="alpha/beta-Hydrolases"/>
    <property type="match status" value="1"/>
</dbReference>
<dbReference type="GO" id="GO:0052689">
    <property type="term" value="F:carboxylic ester hydrolase activity"/>
    <property type="evidence" value="ECO:0007669"/>
    <property type="project" value="UniProtKB-KW"/>
</dbReference>
<comment type="similarity">
    <text evidence="1 6">Belongs to the type-B carboxylesterase/lipase family.</text>
</comment>
<evidence type="ECO:0000313" key="8">
    <source>
        <dbReference type="EMBL" id="AQY62758.1"/>
    </source>
</evidence>
<evidence type="ECO:0000256" key="1">
    <source>
        <dbReference type="ARBA" id="ARBA00005964"/>
    </source>
</evidence>
<sequence length="537" mass="61248">MKREPLVNTKNGELRGCIKKLFDGTEYYSFKGIPYAQPPVGKLRFKAPLPAKPWKGVYDALRHGPICPQFEAQTRQVKEGSEDCLYLNVYTKSIESSTKSPVMVFIHGGGFISGSGNTDLYGPEFILQHNVVLVTINYRLEVFGFLNLDIPEVPGNAGMKDQVLALRWVQENINDFGGDSNNVTIFGESAGAASVTYHMVSPMSRKLFHKVIAQSGVCTANWALGVDGKNRAFRLCKLLGNETRDPIEALTFLQSVPATDLVGKTFKTVTNDERHRGLPMHFCPSIEKKYGHNEVFLPEHPEQAFHNCDSVNVPLMIGYNSKEGLVLLSTESKKIEYRNKNPSSFVPREIYNVVNEDKLKEIGLKIKEFYFGGQDITIEDTEKICDLQSDLYFTYPIHYFIELYARNTLPVYMYSFNYDTDLNFFKNLMGASDIKGAAHVDELFYIFCCAMNRDYYEENESLRSIINNVTRLWTDFAKNGNPVSNSAINWQPYTIKNKEYLNIDKSMALGRYVDQRRIEFWKKMYKEAGLHCIRSNL</sequence>
<dbReference type="Pfam" id="PF00135">
    <property type="entry name" value="COesterase"/>
    <property type="match status" value="1"/>
</dbReference>
<reference evidence="8" key="1">
    <citation type="submission" date="2016-10" db="EMBL/GenBank/DDBJ databases">
        <title>Identification of esterase-like genes from the cabbage butterfly, Pieris rapae.</title>
        <authorList>
            <person name="Liu S."/>
        </authorList>
    </citation>
    <scope>NUCLEOTIDE SEQUENCE</scope>
    <source>
        <strain evidence="8">SH</strain>
    </source>
</reference>
<evidence type="ECO:0000256" key="3">
    <source>
        <dbReference type="ARBA" id="ARBA00022801"/>
    </source>
</evidence>
<dbReference type="PANTHER" id="PTHR43142">
    <property type="entry name" value="CARBOXYLIC ESTER HYDROLASE"/>
    <property type="match status" value="1"/>
</dbReference>
<accession>A0A1U9X1W7</accession>
<dbReference type="EMBL" id="KY021869">
    <property type="protein sequence ID" value="AQY62758.1"/>
    <property type="molecule type" value="mRNA"/>
</dbReference>
<dbReference type="InterPro" id="IPR019826">
    <property type="entry name" value="Carboxylesterase_B_AS"/>
</dbReference>
<dbReference type="PROSITE" id="PS00122">
    <property type="entry name" value="CARBOXYLESTERASE_B_1"/>
    <property type="match status" value="1"/>
</dbReference>
<evidence type="ECO:0000256" key="6">
    <source>
        <dbReference type="RuleBase" id="RU361235"/>
    </source>
</evidence>
<dbReference type="EC" id="3.1.1.-" evidence="6"/>
<dbReference type="PANTHER" id="PTHR43142:SF1">
    <property type="entry name" value="CARBOXYLIC ESTER HYDROLASE"/>
    <property type="match status" value="1"/>
</dbReference>
<proteinExistence type="evidence at transcript level"/>
<evidence type="ECO:0000256" key="5">
    <source>
        <dbReference type="ARBA" id="ARBA00023180"/>
    </source>
</evidence>